<evidence type="ECO:0000256" key="1">
    <source>
        <dbReference type="ARBA" id="ARBA00023125"/>
    </source>
</evidence>
<dbReference type="OrthoDB" id="9909311at2759"/>
<feature type="region of interest" description="Disordered" evidence="2">
    <location>
        <begin position="141"/>
        <end position="170"/>
    </location>
</feature>
<dbReference type="GO" id="GO:0005634">
    <property type="term" value="C:nucleus"/>
    <property type="evidence" value="ECO:0007669"/>
    <property type="project" value="TreeGrafter"/>
</dbReference>
<dbReference type="Proteomes" id="UP000054549">
    <property type="component" value="Unassembled WGS sequence"/>
</dbReference>
<dbReference type="SMART" id="SM00674">
    <property type="entry name" value="CENPB"/>
    <property type="match status" value="1"/>
</dbReference>
<reference evidence="4 5" key="1">
    <citation type="submission" date="2014-04" db="EMBL/GenBank/DDBJ databases">
        <title>Evolutionary Origins and Diversification of the Mycorrhizal Mutualists.</title>
        <authorList>
            <consortium name="DOE Joint Genome Institute"/>
            <consortium name="Mycorrhizal Genomics Consortium"/>
            <person name="Kohler A."/>
            <person name="Kuo A."/>
            <person name="Nagy L.G."/>
            <person name="Floudas D."/>
            <person name="Copeland A."/>
            <person name="Barry K.W."/>
            <person name="Cichocki N."/>
            <person name="Veneault-Fourrey C."/>
            <person name="LaButti K."/>
            <person name="Lindquist E.A."/>
            <person name="Lipzen A."/>
            <person name="Lundell T."/>
            <person name="Morin E."/>
            <person name="Murat C."/>
            <person name="Riley R."/>
            <person name="Ohm R."/>
            <person name="Sun H."/>
            <person name="Tunlid A."/>
            <person name="Henrissat B."/>
            <person name="Grigoriev I.V."/>
            <person name="Hibbett D.S."/>
            <person name="Martin F."/>
        </authorList>
    </citation>
    <scope>NUCLEOTIDE SEQUENCE [LARGE SCALE GENOMIC DNA]</scope>
    <source>
        <strain evidence="4 5">Koide BX008</strain>
    </source>
</reference>
<dbReference type="Gene3D" id="1.10.10.60">
    <property type="entry name" value="Homeodomain-like"/>
    <property type="match status" value="2"/>
</dbReference>
<proteinExistence type="predicted"/>
<evidence type="ECO:0000313" key="4">
    <source>
        <dbReference type="EMBL" id="KIL67841.1"/>
    </source>
</evidence>
<feature type="compositionally biased region" description="Polar residues" evidence="2">
    <location>
        <begin position="218"/>
        <end position="242"/>
    </location>
</feature>
<feature type="region of interest" description="Disordered" evidence="2">
    <location>
        <begin position="56"/>
        <end position="82"/>
    </location>
</feature>
<feature type="compositionally biased region" description="Polar residues" evidence="2">
    <location>
        <begin position="433"/>
        <end position="443"/>
    </location>
</feature>
<keyword evidence="5" id="KW-1185">Reference proteome</keyword>
<dbReference type="AlphaFoldDB" id="A0A0C2XEH6"/>
<feature type="compositionally biased region" description="Polar residues" evidence="2">
    <location>
        <begin position="151"/>
        <end position="164"/>
    </location>
</feature>
<sequence>MDANLPPYSPGYGLATEDSHVDTSAGSMHASLTNSCWSSSQVSSIHQNPLFSLQNRVPDLDYPSPASSVPSPPYQPQSHQHAAVNNSAITSDKAITSSFPQVEPVIGPDRVMTRRQRAAHDQSILGRRLSVPSNFTRDLQGPLSHHRSDHYFSSTAGSRPQTPETAKAHIHRNRLSLSIDNALLSNHSPSYKPMTPTSLSSPYSPFPYYSAPLRSEPGAQTTMEPRTESPSNSITSSVSLTGTPYEGGPIRTSATSHAGVPARVKHKKQRLCNKERKDICEYAEKNPNARQEDMAVLWKVERSTVSKILKHKEKWLRLPQDSYNTTISKHRNSKFPEIEADLEPWLNECHNQQIAITDALIRNKAKEVAQKRNISDDKFKASSGWIENFKLRQGIKNGKLTGDGKDAHIRHIYATINQHNIAEDGSPSLRGPTLQTTDSRLSNGSMAYQHPSWPSYPQATRMFPLLDAPSILSSSSPSEQHVRTDGSFPTQMLTDQQATSDYNSVPTLEQALEALRAVRLFLDTYHRREYLINDKENDVLVKIAHRFTAELAGTIIDKV</sequence>
<feature type="domain" description="HTH CENPB-type" evidence="3">
    <location>
        <begin position="326"/>
        <end position="399"/>
    </location>
</feature>
<dbReference type="SUPFAM" id="SSF46689">
    <property type="entry name" value="Homeodomain-like"/>
    <property type="match status" value="2"/>
</dbReference>
<evidence type="ECO:0000313" key="5">
    <source>
        <dbReference type="Proteomes" id="UP000054549"/>
    </source>
</evidence>
<accession>A0A0C2XEH6</accession>
<dbReference type="InterPro" id="IPR050863">
    <property type="entry name" value="CenT-Element_Derived"/>
</dbReference>
<keyword evidence="1" id="KW-0238">DNA-binding</keyword>
<dbReference type="PROSITE" id="PS51253">
    <property type="entry name" value="HTH_CENPB"/>
    <property type="match status" value="1"/>
</dbReference>
<dbReference type="InterPro" id="IPR009057">
    <property type="entry name" value="Homeodomain-like_sf"/>
</dbReference>
<organism evidence="4 5">
    <name type="scientific">Amanita muscaria (strain Koide BX008)</name>
    <dbReference type="NCBI Taxonomy" id="946122"/>
    <lineage>
        <taxon>Eukaryota</taxon>
        <taxon>Fungi</taxon>
        <taxon>Dikarya</taxon>
        <taxon>Basidiomycota</taxon>
        <taxon>Agaricomycotina</taxon>
        <taxon>Agaricomycetes</taxon>
        <taxon>Agaricomycetidae</taxon>
        <taxon>Agaricales</taxon>
        <taxon>Pluteineae</taxon>
        <taxon>Amanitaceae</taxon>
        <taxon>Amanita</taxon>
    </lineage>
</organism>
<dbReference type="EMBL" id="KN818230">
    <property type="protein sequence ID" value="KIL67841.1"/>
    <property type="molecule type" value="Genomic_DNA"/>
</dbReference>
<protein>
    <recommendedName>
        <fullName evidence="3">HTH CENPB-type domain-containing protein</fullName>
    </recommendedName>
</protein>
<gene>
    <name evidence="4" type="ORF">M378DRAFT_101474</name>
</gene>
<dbReference type="GO" id="GO:0003677">
    <property type="term" value="F:DNA binding"/>
    <property type="evidence" value="ECO:0007669"/>
    <property type="project" value="UniProtKB-KW"/>
</dbReference>
<evidence type="ECO:0000256" key="2">
    <source>
        <dbReference type="SAM" id="MobiDB-lite"/>
    </source>
</evidence>
<dbReference type="Pfam" id="PF03221">
    <property type="entry name" value="HTH_Tnp_Tc5"/>
    <property type="match status" value="1"/>
</dbReference>
<dbReference type="HOGENOM" id="CLU_032740_1_0_1"/>
<feature type="region of interest" description="Disordered" evidence="2">
    <location>
        <begin position="211"/>
        <end position="269"/>
    </location>
</feature>
<dbReference type="PANTHER" id="PTHR19303">
    <property type="entry name" value="TRANSPOSON"/>
    <property type="match status" value="1"/>
</dbReference>
<dbReference type="InterPro" id="IPR006600">
    <property type="entry name" value="HTH_CenpB_DNA-bd_dom"/>
</dbReference>
<feature type="region of interest" description="Disordered" evidence="2">
    <location>
        <begin position="423"/>
        <end position="443"/>
    </location>
</feature>
<dbReference type="PANTHER" id="PTHR19303:SF70">
    <property type="entry name" value="HTH CENPB-TYPE DOMAIN-CONTAINING PROTEIN"/>
    <property type="match status" value="1"/>
</dbReference>
<name>A0A0C2XEH6_AMAMK</name>
<dbReference type="InParanoid" id="A0A0C2XEH6"/>
<evidence type="ECO:0000259" key="3">
    <source>
        <dbReference type="PROSITE" id="PS51253"/>
    </source>
</evidence>